<keyword evidence="1" id="KW-0812">Transmembrane</keyword>
<keyword evidence="1" id="KW-0472">Membrane</keyword>
<organism evidence="2 3">
    <name type="scientific">Tanacetum coccineum</name>
    <dbReference type="NCBI Taxonomy" id="301880"/>
    <lineage>
        <taxon>Eukaryota</taxon>
        <taxon>Viridiplantae</taxon>
        <taxon>Streptophyta</taxon>
        <taxon>Embryophyta</taxon>
        <taxon>Tracheophyta</taxon>
        <taxon>Spermatophyta</taxon>
        <taxon>Magnoliopsida</taxon>
        <taxon>eudicotyledons</taxon>
        <taxon>Gunneridae</taxon>
        <taxon>Pentapetalae</taxon>
        <taxon>asterids</taxon>
        <taxon>campanulids</taxon>
        <taxon>Asterales</taxon>
        <taxon>Asteraceae</taxon>
        <taxon>Asteroideae</taxon>
        <taxon>Anthemideae</taxon>
        <taxon>Anthemidinae</taxon>
        <taxon>Tanacetum</taxon>
    </lineage>
</organism>
<evidence type="ECO:0000313" key="3">
    <source>
        <dbReference type="Proteomes" id="UP001151760"/>
    </source>
</evidence>
<accession>A0ABQ5G0P1</accession>
<keyword evidence="3" id="KW-1185">Reference proteome</keyword>
<protein>
    <submittedName>
        <fullName evidence="2">Uncharacterized protein</fullName>
    </submittedName>
</protein>
<comment type="caution">
    <text evidence="2">The sequence shown here is derived from an EMBL/GenBank/DDBJ whole genome shotgun (WGS) entry which is preliminary data.</text>
</comment>
<dbReference type="EMBL" id="BQNB010017962">
    <property type="protein sequence ID" value="GJT69152.1"/>
    <property type="molecule type" value="Genomic_DNA"/>
</dbReference>
<sequence length="145" mass="16867">MWHCIVYYSSVCLAFLNRPILLLLQFSLYRDALSVVIYSVPIHLRRSLSTWCEAEEQPWYLLLFHLLRTRPDILPVIPEEEDVEDPEEDLTSILLNIGVVMRRMRRRSTSFCRLYSCRFSRADLQMTSSVDYGTKAAKGATDTDG</sequence>
<reference evidence="2" key="2">
    <citation type="submission" date="2022-01" db="EMBL/GenBank/DDBJ databases">
        <authorList>
            <person name="Yamashiro T."/>
            <person name="Shiraishi A."/>
            <person name="Satake H."/>
            <person name="Nakayama K."/>
        </authorList>
    </citation>
    <scope>NUCLEOTIDE SEQUENCE</scope>
</reference>
<proteinExistence type="predicted"/>
<evidence type="ECO:0000313" key="2">
    <source>
        <dbReference type="EMBL" id="GJT69152.1"/>
    </source>
</evidence>
<dbReference type="Proteomes" id="UP001151760">
    <property type="component" value="Unassembled WGS sequence"/>
</dbReference>
<reference evidence="2" key="1">
    <citation type="journal article" date="2022" name="Int. J. Mol. Sci.">
        <title>Draft Genome of Tanacetum Coccineum: Genomic Comparison of Closely Related Tanacetum-Family Plants.</title>
        <authorList>
            <person name="Yamashiro T."/>
            <person name="Shiraishi A."/>
            <person name="Nakayama K."/>
            <person name="Satake H."/>
        </authorList>
    </citation>
    <scope>NUCLEOTIDE SEQUENCE</scope>
</reference>
<gene>
    <name evidence="2" type="ORF">Tco_1028438</name>
</gene>
<feature type="transmembrane region" description="Helical" evidence="1">
    <location>
        <begin position="6"/>
        <end position="24"/>
    </location>
</feature>
<name>A0ABQ5G0P1_9ASTR</name>
<keyword evidence="1" id="KW-1133">Transmembrane helix</keyword>
<evidence type="ECO:0000256" key="1">
    <source>
        <dbReference type="SAM" id="Phobius"/>
    </source>
</evidence>